<organism evidence="2 3">
    <name type="scientific">Streptomonospora alba</name>
    <dbReference type="NCBI Taxonomy" id="183763"/>
    <lineage>
        <taxon>Bacteria</taxon>
        <taxon>Bacillati</taxon>
        <taxon>Actinomycetota</taxon>
        <taxon>Actinomycetes</taxon>
        <taxon>Streptosporangiales</taxon>
        <taxon>Nocardiopsidaceae</taxon>
        <taxon>Streptomonospora</taxon>
    </lineage>
</organism>
<dbReference type="Proteomes" id="UP000031675">
    <property type="component" value="Unassembled WGS sequence"/>
</dbReference>
<evidence type="ECO:0000256" key="1">
    <source>
        <dbReference type="SAM" id="MobiDB-lite"/>
    </source>
</evidence>
<dbReference type="STRING" id="183763.LP52_23060"/>
<protein>
    <recommendedName>
        <fullName evidence="4">YwqJ-like deaminase</fullName>
    </recommendedName>
</protein>
<reference evidence="3" key="1">
    <citation type="journal article" date="2015" name="Chem. Biol.">
        <title>Structure, bioactivity, and resistance mechanism of streptomonomicin, an unusual lasso Peptide from an understudied halophilic actinomycete.</title>
        <authorList>
            <person name="Metelev M."/>
            <person name="Tietz J.I."/>
            <person name="Melby J.O."/>
            <person name="Blair P.M."/>
            <person name="Zhu L."/>
            <person name="Livnat I."/>
            <person name="Severinov K."/>
            <person name="Mitchell D.A."/>
        </authorList>
    </citation>
    <scope>NUCLEOTIDE SEQUENCE [LARGE SCALE GENOMIC DNA]</scope>
    <source>
        <strain evidence="3">YIM 90003</strain>
    </source>
</reference>
<feature type="compositionally biased region" description="Basic and acidic residues" evidence="1">
    <location>
        <begin position="178"/>
        <end position="189"/>
    </location>
</feature>
<proteinExistence type="predicted"/>
<name>A0A0C2G0F9_9ACTN</name>
<dbReference type="EMBL" id="JROO01000048">
    <property type="protein sequence ID" value="KIH96808.1"/>
    <property type="molecule type" value="Genomic_DNA"/>
</dbReference>
<evidence type="ECO:0008006" key="4">
    <source>
        <dbReference type="Google" id="ProtNLM"/>
    </source>
</evidence>
<feature type="compositionally biased region" description="Gly residues" evidence="1">
    <location>
        <begin position="29"/>
        <end position="56"/>
    </location>
</feature>
<gene>
    <name evidence="2" type="ORF">LP52_23060</name>
</gene>
<evidence type="ECO:0000313" key="3">
    <source>
        <dbReference type="Proteomes" id="UP000031675"/>
    </source>
</evidence>
<keyword evidence="3" id="KW-1185">Reference proteome</keyword>
<feature type="non-terminal residue" evidence="2">
    <location>
        <position position="1"/>
    </location>
</feature>
<dbReference type="AlphaFoldDB" id="A0A0C2G0F9"/>
<accession>A0A0C2G0F9</accession>
<feature type="compositionally biased region" description="Basic and acidic residues" evidence="1">
    <location>
        <begin position="91"/>
        <end position="115"/>
    </location>
</feature>
<feature type="compositionally biased region" description="Gly residues" evidence="1">
    <location>
        <begin position="1"/>
        <end position="21"/>
    </location>
</feature>
<feature type="compositionally biased region" description="Acidic residues" evidence="1">
    <location>
        <begin position="144"/>
        <end position="160"/>
    </location>
</feature>
<evidence type="ECO:0000313" key="2">
    <source>
        <dbReference type="EMBL" id="KIH96808.1"/>
    </source>
</evidence>
<feature type="region of interest" description="Disordered" evidence="1">
    <location>
        <begin position="1"/>
        <end position="192"/>
    </location>
</feature>
<sequence>QPHHTGGGDGSGGSGGSGSGDAPGAPVSGNGGNNGNGSDGTGGSGGNGDGRGGSGDDGSESGDHRATGDSPGNSPDRGEPSGDQDGQGSRDGQEQPGGERDSDTPDRQDDAPQERGDEDPGQSPDRQDGPEAADGPDADGRDGDSDDPSRDDEDLGDSGDDPASKPPPADSDTGQVLERLDETRVERGPDGLIEEVDGKPVNSYIRDLVTDRANTMRGLVEDGEVSKKSLGDMGGAVNAVAIDRQSGTVVEAINGRPRNTIPPDELHPLLEARMEAIRDDGPYPLHDRSNGEKIDDIEFPHNDHPLRHAEVKALNELLNMRGQDTGNLSDIQIDPTFTLYRSGPTPADCCANCTRMIDGVGTNTDRLWNPPGHPDSSDTAVQGDM</sequence>
<feature type="region of interest" description="Disordered" evidence="1">
    <location>
        <begin position="362"/>
        <end position="385"/>
    </location>
</feature>
<comment type="caution">
    <text evidence="2">The sequence shown here is derived from an EMBL/GenBank/DDBJ whole genome shotgun (WGS) entry which is preliminary data.</text>
</comment>